<name>A0A7R9GFH8_9CRUS</name>
<dbReference type="GO" id="GO:0004797">
    <property type="term" value="F:thymidine kinase activity"/>
    <property type="evidence" value="ECO:0007669"/>
    <property type="project" value="UniProtKB-EC"/>
</dbReference>
<dbReference type="GO" id="GO:0005524">
    <property type="term" value="F:ATP binding"/>
    <property type="evidence" value="ECO:0007669"/>
    <property type="project" value="UniProtKB-KW"/>
</dbReference>
<dbReference type="EMBL" id="CAJPEX010001327">
    <property type="protein sequence ID" value="CAG0918865.1"/>
    <property type="molecule type" value="Genomic_DNA"/>
</dbReference>
<comment type="catalytic activity">
    <reaction evidence="10">
        <text>thymidine + ATP = dTMP + ADP + H(+)</text>
        <dbReference type="Rhea" id="RHEA:19129"/>
        <dbReference type="ChEBI" id="CHEBI:15378"/>
        <dbReference type="ChEBI" id="CHEBI:17748"/>
        <dbReference type="ChEBI" id="CHEBI:30616"/>
        <dbReference type="ChEBI" id="CHEBI:63528"/>
        <dbReference type="ChEBI" id="CHEBI:456216"/>
        <dbReference type="EC" id="2.7.1.21"/>
    </reaction>
    <physiologicalReaction direction="left-to-right" evidence="10">
        <dbReference type="Rhea" id="RHEA:19130"/>
    </physiologicalReaction>
</comment>
<keyword evidence="15" id="KW-1185">Reference proteome</keyword>
<keyword evidence="4" id="KW-0479">Metal-binding</keyword>
<reference evidence="14" key="1">
    <citation type="submission" date="2020-11" db="EMBL/GenBank/DDBJ databases">
        <authorList>
            <person name="Tran Van P."/>
        </authorList>
    </citation>
    <scope>NUCLEOTIDE SEQUENCE</scope>
</reference>
<dbReference type="Gene3D" id="3.40.50.300">
    <property type="entry name" value="P-loop containing nucleotide triphosphate hydrolases"/>
    <property type="match status" value="1"/>
</dbReference>
<dbReference type="InterPro" id="IPR027417">
    <property type="entry name" value="P-loop_NTPase"/>
</dbReference>
<gene>
    <name evidence="14" type="ORF">NMOB1V02_LOCUS6410</name>
</gene>
<sequence length="253" mass="28279">MSPINELLMENRDRAVVPLRGEIQVILGPMFSGKSTELVRRMKRFGVARHDCLVVKYAKDCRYDVENLATHDKQILPAVAANVLADVRHKAEGVSVIGIDEGQFFPDLKEFCEDMANERKIVIVAALDGTFQRQPFANVMNLIPLAEKVEKLTAVCMMCHDREASFTKRRGSETEVEVIGGEEMYLAVCRSCYGMDSCSPLKTPKRVPFTPLFPSKKRKSTSPDDSKREAATNLNFDEDPGTANVVLHDVAQE</sequence>
<evidence type="ECO:0000256" key="3">
    <source>
        <dbReference type="ARBA" id="ARBA00022679"/>
    </source>
</evidence>
<protein>
    <recommendedName>
        <fullName evidence="11">Thymidine kinase</fullName>
        <ecNumber evidence="11">2.7.1.21</ecNumber>
    </recommendedName>
</protein>
<dbReference type="FunFam" id="3.30.60.20:FF:000051">
    <property type="entry name" value="Thymidine kinase"/>
    <property type="match status" value="1"/>
</dbReference>
<dbReference type="AlphaFoldDB" id="A0A7R9GFH8"/>
<evidence type="ECO:0000256" key="12">
    <source>
        <dbReference type="RuleBase" id="RU004165"/>
    </source>
</evidence>
<dbReference type="GO" id="GO:0046104">
    <property type="term" value="P:thymidine metabolic process"/>
    <property type="evidence" value="ECO:0007669"/>
    <property type="project" value="TreeGrafter"/>
</dbReference>
<keyword evidence="6 11" id="KW-0418">Kinase</keyword>
<dbReference type="GO" id="GO:0071897">
    <property type="term" value="P:DNA biosynthetic process"/>
    <property type="evidence" value="ECO:0007669"/>
    <property type="project" value="UniProtKB-KW"/>
</dbReference>
<evidence type="ECO:0000256" key="11">
    <source>
        <dbReference type="RuleBase" id="RU000544"/>
    </source>
</evidence>
<evidence type="ECO:0000313" key="15">
    <source>
        <dbReference type="Proteomes" id="UP000678499"/>
    </source>
</evidence>
<dbReference type="PANTHER" id="PTHR11441:SF0">
    <property type="entry name" value="THYMIDINE KINASE, CYTOSOLIC"/>
    <property type="match status" value="1"/>
</dbReference>
<dbReference type="Gene3D" id="3.30.60.20">
    <property type="match status" value="1"/>
</dbReference>
<dbReference type="InterPro" id="IPR001267">
    <property type="entry name" value="Thymidine_kinase"/>
</dbReference>
<dbReference type="OrthoDB" id="439028at2759"/>
<dbReference type="InterPro" id="IPR020633">
    <property type="entry name" value="Thymidine_kinase_CS"/>
</dbReference>
<evidence type="ECO:0000256" key="10">
    <source>
        <dbReference type="ARBA" id="ARBA00048113"/>
    </source>
</evidence>
<keyword evidence="2 11" id="KW-0237">DNA synthesis</keyword>
<evidence type="ECO:0000313" key="14">
    <source>
        <dbReference type="EMBL" id="CAD7278713.1"/>
    </source>
</evidence>
<dbReference type="EMBL" id="OA883364">
    <property type="protein sequence ID" value="CAD7278713.1"/>
    <property type="molecule type" value="Genomic_DNA"/>
</dbReference>
<evidence type="ECO:0000256" key="1">
    <source>
        <dbReference type="ARBA" id="ARBA00007587"/>
    </source>
</evidence>
<dbReference type="FunFam" id="3.40.50.300:FF:001270">
    <property type="entry name" value="Thymidine kinase"/>
    <property type="match status" value="1"/>
</dbReference>
<accession>A0A7R9GFH8</accession>
<dbReference type="PROSITE" id="PS00603">
    <property type="entry name" value="TK_CELLULAR_TYPE"/>
    <property type="match status" value="1"/>
</dbReference>
<dbReference type="GO" id="GO:0042802">
    <property type="term" value="F:identical protein binding"/>
    <property type="evidence" value="ECO:0007669"/>
    <property type="project" value="UniProtKB-ARBA"/>
</dbReference>
<dbReference type="Pfam" id="PF00265">
    <property type="entry name" value="TK"/>
    <property type="match status" value="1"/>
</dbReference>
<dbReference type="SUPFAM" id="SSF57716">
    <property type="entry name" value="Glucocorticoid receptor-like (DNA-binding domain)"/>
    <property type="match status" value="1"/>
</dbReference>
<feature type="region of interest" description="Disordered" evidence="13">
    <location>
        <begin position="209"/>
        <end position="243"/>
    </location>
</feature>
<organism evidence="14">
    <name type="scientific">Notodromas monacha</name>
    <dbReference type="NCBI Taxonomy" id="399045"/>
    <lineage>
        <taxon>Eukaryota</taxon>
        <taxon>Metazoa</taxon>
        <taxon>Ecdysozoa</taxon>
        <taxon>Arthropoda</taxon>
        <taxon>Crustacea</taxon>
        <taxon>Oligostraca</taxon>
        <taxon>Ostracoda</taxon>
        <taxon>Podocopa</taxon>
        <taxon>Podocopida</taxon>
        <taxon>Cypridocopina</taxon>
        <taxon>Cypridoidea</taxon>
        <taxon>Cyprididae</taxon>
        <taxon>Notodromas</taxon>
    </lineage>
</organism>
<keyword evidence="8 11" id="KW-0067">ATP-binding</keyword>
<dbReference type="PANTHER" id="PTHR11441">
    <property type="entry name" value="THYMIDINE KINASE"/>
    <property type="match status" value="1"/>
</dbReference>
<dbReference type="EC" id="2.7.1.21" evidence="11"/>
<feature type="compositionally biased region" description="Basic and acidic residues" evidence="13">
    <location>
        <begin position="221"/>
        <end position="230"/>
    </location>
</feature>
<proteinExistence type="inferred from homology"/>
<dbReference type="SUPFAM" id="SSF52540">
    <property type="entry name" value="P-loop containing nucleoside triphosphate hydrolases"/>
    <property type="match status" value="1"/>
</dbReference>
<evidence type="ECO:0000256" key="13">
    <source>
        <dbReference type="SAM" id="MobiDB-lite"/>
    </source>
</evidence>
<evidence type="ECO:0000256" key="5">
    <source>
        <dbReference type="ARBA" id="ARBA00022741"/>
    </source>
</evidence>
<evidence type="ECO:0000256" key="2">
    <source>
        <dbReference type="ARBA" id="ARBA00022634"/>
    </source>
</evidence>
<comment type="subunit">
    <text evidence="9">Homotetramer. Tetramerization from dimerization is induced by ATP and increases catalytic efficiency due to a high affinity for thymidine. Tetramerization is inhibited by phosphorylation at Ser-13. Interacts (via the KEN box) with FZR1.</text>
</comment>
<keyword evidence="3 11" id="KW-0808">Transferase</keyword>
<dbReference type="Proteomes" id="UP000678499">
    <property type="component" value="Unassembled WGS sequence"/>
</dbReference>
<evidence type="ECO:0000256" key="6">
    <source>
        <dbReference type="ARBA" id="ARBA00022777"/>
    </source>
</evidence>
<evidence type="ECO:0000256" key="7">
    <source>
        <dbReference type="ARBA" id="ARBA00022833"/>
    </source>
</evidence>
<evidence type="ECO:0000256" key="4">
    <source>
        <dbReference type="ARBA" id="ARBA00022723"/>
    </source>
</evidence>
<keyword evidence="5 11" id="KW-0547">Nucleotide-binding</keyword>
<keyword evidence="7" id="KW-0862">Zinc</keyword>
<evidence type="ECO:0000256" key="8">
    <source>
        <dbReference type="ARBA" id="ARBA00022840"/>
    </source>
</evidence>
<evidence type="ECO:0000256" key="9">
    <source>
        <dbReference type="ARBA" id="ARBA00046642"/>
    </source>
</evidence>
<comment type="similarity">
    <text evidence="1 12">Belongs to the thymidine kinase family.</text>
</comment>
<dbReference type="GO" id="GO:0046872">
    <property type="term" value="F:metal ion binding"/>
    <property type="evidence" value="ECO:0007669"/>
    <property type="project" value="UniProtKB-KW"/>
</dbReference>